<keyword evidence="3" id="KW-1185">Reference proteome</keyword>
<proteinExistence type="predicted"/>
<feature type="transmembrane region" description="Helical" evidence="1">
    <location>
        <begin position="6"/>
        <end position="39"/>
    </location>
</feature>
<protein>
    <submittedName>
        <fullName evidence="2">Uncharacterized protein</fullName>
    </submittedName>
</protein>
<dbReference type="AlphaFoldDB" id="A0A1Y5RG87"/>
<accession>A0A1Y5RG87</accession>
<dbReference type="Proteomes" id="UP000193870">
    <property type="component" value="Unassembled WGS sequence"/>
</dbReference>
<dbReference type="EMBL" id="FWFV01000001">
    <property type="protein sequence ID" value="SLN15534.1"/>
    <property type="molecule type" value="Genomic_DNA"/>
</dbReference>
<evidence type="ECO:0000256" key="1">
    <source>
        <dbReference type="SAM" id="Phobius"/>
    </source>
</evidence>
<keyword evidence="1" id="KW-1133">Transmembrane helix</keyword>
<organism evidence="2 3">
    <name type="scientific">Palleronia marisminoris</name>
    <dbReference type="NCBI Taxonomy" id="315423"/>
    <lineage>
        <taxon>Bacteria</taxon>
        <taxon>Pseudomonadati</taxon>
        <taxon>Pseudomonadota</taxon>
        <taxon>Alphaproteobacteria</taxon>
        <taxon>Rhodobacterales</taxon>
        <taxon>Roseobacteraceae</taxon>
        <taxon>Palleronia</taxon>
    </lineage>
</organism>
<dbReference type="STRING" id="315423.SAMN04488020_101323"/>
<name>A0A1Y5RG87_9RHOB</name>
<evidence type="ECO:0000313" key="3">
    <source>
        <dbReference type="Proteomes" id="UP000193870"/>
    </source>
</evidence>
<evidence type="ECO:0000313" key="2">
    <source>
        <dbReference type="EMBL" id="SLN15534.1"/>
    </source>
</evidence>
<keyword evidence="1" id="KW-0472">Membrane</keyword>
<gene>
    <name evidence="2" type="ORF">PAM7066_00323</name>
</gene>
<sequence>MRSVLFQIGVGVAAAAGFLLVLLGLGTAGVAVLAALVFLTVHLINARVSAEPKPVRIRSDR</sequence>
<keyword evidence="1" id="KW-0812">Transmembrane</keyword>
<dbReference type="RefSeq" id="WP_139214930.1">
    <property type="nucleotide sequence ID" value="NZ_FOPF01000001.1"/>
</dbReference>
<reference evidence="2 3" key="1">
    <citation type="submission" date="2017-03" db="EMBL/GenBank/DDBJ databases">
        <authorList>
            <person name="Afonso C.L."/>
            <person name="Miller P.J."/>
            <person name="Scott M.A."/>
            <person name="Spackman E."/>
            <person name="Goraichik I."/>
            <person name="Dimitrov K.M."/>
            <person name="Suarez D.L."/>
            <person name="Swayne D.E."/>
        </authorList>
    </citation>
    <scope>NUCLEOTIDE SEQUENCE [LARGE SCALE GENOMIC DNA]</scope>
    <source>
        <strain evidence="2 3">CECT 7066</strain>
    </source>
</reference>